<sequence>METKTASNRTIGFLSLFDMHTTFFRRALDGISEEDMHNRLNTQANHMGWISGSVVQQRYFMTQETHPGLKQTGDELFRENQGILTNAKYPSVAEYLKDWETISPLAREALVAIGDEKLDSTMDMGGMKMTYYEVISFTMYREANMIGQLALWRRLLGYPALKYD</sequence>
<reference evidence="2 3" key="1">
    <citation type="submission" date="2018-12" db="EMBL/GenBank/DDBJ databases">
        <title>The Draft Genome Sequence of the Soil Bacterium Pedobacter tournemirensis R1.</title>
        <authorList>
            <person name="He J."/>
        </authorList>
    </citation>
    <scope>NUCLEOTIDE SEQUENCE [LARGE SCALE GENOMIC DNA]</scope>
    <source>
        <strain evidence="2 3">R1</strain>
    </source>
</reference>
<keyword evidence="4" id="KW-1185">Reference proteome</keyword>
<dbReference type="Proteomes" id="UP000290848">
    <property type="component" value="Unassembled WGS sequence"/>
</dbReference>
<evidence type="ECO:0000313" key="3">
    <source>
        <dbReference type="Proteomes" id="UP000290848"/>
    </source>
</evidence>
<dbReference type="SUPFAM" id="SSF109854">
    <property type="entry name" value="DinB/YfiT-like putative metalloenzymes"/>
    <property type="match status" value="1"/>
</dbReference>
<evidence type="ECO:0000313" key="4">
    <source>
        <dbReference type="Proteomes" id="UP000322918"/>
    </source>
</evidence>
<dbReference type="InterPro" id="IPR034660">
    <property type="entry name" value="DinB/YfiT-like"/>
</dbReference>
<proteinExistence type="predicted"/>
<dbReference type="Proteomes" id="UP000322918">
    <property type="component" value="Unassembled WGS sequence"/>
</dbReference>
<evidence type="ECO:0000313" key="1">
    <source>
        <dbReference type="EMBL" id="KAA8476406.1"/>
    </source>
</evidence>
<name>A0A4Q0MFU5_9SPHI</name>
<evidence type="ECO:0000313" key="2">
    <source>
        <dbReference type="EMBL" id="RXF72367.1"/>
    </source>
</evidence>
<organism evidence="2 3">
    <name type="scientific">Arcticibacter tournemirensis</name>
    <dbReference type="NCBI Taxonomy" id="699437"/>
    <lineage>
        <taxon>Bacteria</taxon>
        <taxon>Pseudomonadati</taxon>
        <taxon>Bacteroidota</taxon>
        <taxon>Sphingobacteriia</taxon>
        <taxon>Sphingobacteriales</taxon>
        <taxon>Sphingobacteriaceae</taxon>
        <taxon>Arcticibacter</taxon>
    </lineage>
</organism>
<dbReference type="OrthoDB" id="979560at2"/>
<dbReference type="Gene3D" id="1.20.120.450">
    <property type="entry name" value="dinb family like domain"/>
    <property type="match status" value="1"/>
</dbReference>
<dbReference type="RefSeq" id="WP_128767552.1">
    <property type="nucleotide sequence ID" value="NZ_RXOC01000001.1"/>
</dbReference>
<reference evidence="1 4" key="2">
    <citation type="submission" date="2019-09" db="EMBL/GenBank/DDBJ databases">
        <title>Pararcticibacter amylolyticus gen. nov., sp. nov., isolated from a rottenly hemp rope, and reclassification of Pedobacter tournemirensis as Pararcticibacter tournemirensis comb. nov.</title>
        <authorList>
            <person name="Cai Y."/>
        </authorList>
    </citation>
    <scope>NUCLEOTIDE SEQUENCE [LARGE SCALE GENOMIC DNA]</scope>
    <source>
        <strain evidence="1 4">TF5-37.2-LB10</strain>
    </source>
</reference>
<dbReference type="EMBL" id="VWNE01000043">
    <property type="protein sequence ID" value="KAA8476406.1"/>
    <property type="molecule type" value="Genomic_DNA"/>
</dbReference>
<gene>
    <name evidence="2" type="ORF">EKH83_01160</name>
    <name evidence="1" type="ORF">F1649_20030</name>
</gene>
<comment type="caution">
    <text evidence="2">The sequence shown here is derived from an EMBL/GenBank/DDBJ whole genome shotgun (WGS) entry which is preliminary data.</text>
</comment>
<accession>A0A4Q0MFU5</accession>
<dbReference type="AlphaFoldDB" id="A0A4Q0MFU5"/>
<dbReference type="EMBL" id="RXOC01000001">
    <property type="protein sequence ID" value="RXF72367.1"/>
    <property type="molecule type" value="Genomic_DNA"/>
</dbReference>
<protein>
    <submittedName>
        <fullName evidence="2">DinB family protein</fullName>
    </submittedName>
</protein>